<evidence type="ECO:0000256" key="5">
    <source>
        <dbReference type="ARBA" id="ARBA00022741"/>
    </source>
</evidence>
<feature type="domain" description="DNA2/NAM7 helicase-like C-terminal" evidence="13">
    <location>
        <begin position="630"/>
        <end position="843"/>
    </location>
</feature>
<evidence type="ECO:0000256" key="4">
    <source>
        <dbReference type="ARBA" id="ARBA00022490"/>
    </source>
</evidence>
<keyword evidence="4" id="KW-0963">Cytoplasm</keyword>
<dbReference type="CDD" id="cd18038">
    <property type="entry name" value="DEXXQc_Helz-like"/>
    <property type="match status" value="1"/>
</dbReference>
<dbReference type="Pfam" id="PF13086">
    <property type="entry name" value="AAA_11"/>
    <property type="match status" value="2"/>
</dbReference>
<evidence type="ECO:0000256" key="1">
    <source>
        <dbReference type="ARBA" id="ARBA00004331"/>
    </source>
</evidence>
<keyword evidence="10" id="KW-0943">RNA-mediated gene silencing</keyword>
<comment type="subcellular location">
    <subcellularLocation>
        <location evidence="1">Cytoplasm</location>
        <location evidence="1">Cytoplasmic ribonucleoprotein granule</location>
    </subcellularLocation>
</comment>
<feature type="domain" description="DNA2/NAM7 helicase helicase" evidence="12">
    <location>
        <begin position="431"/>
        <end position="530"/>
    </location>
</feature>
<dbReference type="InterPro" id="IPR049077">
    <property type="entry name" value="MOV-10_Ig-like"/>
</dbReference>
<proteinExistence type="evidence at transcript level"/>
<evidence type="ECO:0000256" key="8">
    <source>
        <dbReference type="ARBA" id="ARBA00022840"/>
    </source>
</evidence>
<evidence type="ECO:0000256" key="10">
    <source>
        <dbReference type="ARBA" id="ARBA00023158"/>
    </source>
</evidence>
<keyword evidence="5" id="KW-0547">Nucleotide-binding</keyword>
<dbReference type="SUPFAM" id="SSF52540">
    <property type="entry name" value="P-loop containing nucleoside triphosphate hydrolases"/>
    <property type="match status" value="1"/>
</dbReference>
<organism evidence="16">
    <name type="scientific">Hirondellea gigas</name>
    <dbReference type="NCBI Taxonomy" id="1518452"/>
    <lineage>
        <taxon>Eukaryota</taxon>
        <taxon>Metazoa</taxon>
        <taxon>Ecdysozoa</taxon>
        <taxon>Arthropoda</taxon>
        <taxon>Crustacea</taxon>
        <taxon>Multicrustacea</taxon>
        <taxon>Malacostraca</taxon>
        <taxon>Eumalacostraca</taxon>
        <taxon>Peracarida</taxon>
        <taxon>Amphipoda</taxon>
        <taxon>Amphilochidea</taxon>
        <taxon>Lysianassida</taxon>
        <taxon>Lysianassidira</taxon>
        <taxon>Lysianassoidea</taxon>
        <taxon>Lysianassidae</taxon>
        <taxon>Hirondellea</taxon>
    </lineage>
</organism>
<dbReference type="GO" id="GO:0032574">
    <property type="term" value="F:5'-3' RNA helicase activity"/>
    <property type="evidence" value="ECO:0007669"/>
    <property type="project" value="InterPro"/>
</dbReference>
<evidence type="ECO:0000256" key="2">
    <source>
        <dbReference type="ARBA" id="ARBA00005601"/>
    </source>
</evidence>
<dbReference type="InterPro" id="IPR041679">
    <property type="entry name" value="DNA2/NAM7-like_C"/>
</dbReference>
<dbReference type="EC" id="3.6.4.13" evidence="3"/>
<keyword evidence="7 16" id="KW-0347">Helicase</keyword>
<evidence type="ECO:0000313" key="16">
    <source>
        <dbReference type="EMBL" id="LAC24284.1"/>
    </source>
</evidence>
<dbReference type="AlphaFoldDB" id="A0A6A7G1B3"/>
<evidence type="ECO:0000256" key="11">
    <source>
        <dbReference type="ARBA" id="ARBA00047984"/>
    </source>
</evidence>
<dbReference type="Gene3D" id="3.40.50.300">
    <property type="entry name" value="P-loop containing nucleotide triphosphate hydrolases"/>
    <property type="match status" value="2"/>
</dbReference>
<comment type="similarity">
    <text evidence="2">Belongs to the DNA2/NAM7 helicase family. SDE3 subfamily.</text>
</comment>
<accession>A0A6A7G1B3</accession>
<dbReference type="FunFam" id="3.40.50.300:FF:000608">
    <property type="entry name" value="Mov10 RISC complex RNA helicase"/>
    <property type="match status" value="1"/>
</dbReference>
<dbReference type="GO" id="GO:0031047">
    <property type="term" value="P:regulatory ncRNA-mediated gene silencing"/>
    <property type="evidence" value="ECO:0007669"/>
    <property type="project" value="UniProtKB-KW"/>
</dbReference>
<keyword evidence="9" id="KW-0694">RNA-binding</keyword>
<evidence type="ECO:0000259" key="15">
    <source>
        <dbReference type="Pfam" id="PF21634"/>
    </source>
</evidence>
<feature type="domain" description="Helicase MOV-10 Ig-like" evidence="14">
    <location>
        <begin position="41"/>
        <end position="172"/>
    </location>
</feature>
<dbReference type="InterPro" id="IPR047187">
    <property type="entry name" value="SF1_C_Upf1"/>
</dbReference>
<dbReference type="GO" id="GO:0016787">
    <property type="term" value="F:hydrolase activity"/>
    <property type="evidence" value="ECO:0007669"/>
    <property type="project" value="UniProtKB-KW"/>
</dbReference>
<evidence type="ECO:0000259" key="13">
    <source>
        <dbReference type="Pfam" id="PF13087"/>
    </source>
</evidence>
<evidence type="ECO:0000259" key="12">
    <source>
        <dbReference type="Pfam" id="PF13086"/>
    </source>
</evidence>
<dbReference type="InterPro" id="IPR027417">
    <property type="entry name" value="P-loop_NTPase"/>
</dbReference>
<dbReference type="CDD" id="cd18808">
    <property type="entry name" value="SF1_C_Upf1"/>
    <property type="match status" value="1"/>
</dbReference>
<dbReference type="Pfam" id="PF21633">
    <property type="entry name" value="MOV-10_Ig-like"/>
    <property type="match status" value="1"/>
</dbReference>
<keyword evidence="6" id="KW-0378">Hydrolase</keyword>
<dbReference type="InterPro" id="IPR041677">
    <property type="entry name" value="DNA2/NAM7_AAA_11"/>
</dbReference>
<dbReference type="Pfam" id="PF13087">
    <property type="entry name" value="AAA_12"/>
    <property type="match status" value="1"/>
</dbReference>
<comment type="catalytic activity">
    <reaction evidence="11">
        <text>ATP + H2O = ADP + phosphate + H(+)</text>
        <dbReference type="Rhea" id="RHEA:13065"/>
        <dbReference type="ChEBI" id="CHEBI:15377"/>
        <dbReference type="ChEBI" id="CHEBI:15378"/>
        <dbReference type="ChEBI" id="CHEBI:30616"/>
        <dbReference type="ChEBI" id="CHEBI:43474"/>
        <dbReference type="ChEBI" id="CHEBI:456216"/>
        <dbReference type="EC" id="3.6.4.13"/>
    </reaction>
</comment>
<feature type="domain" description="Helicase MOV-10-like beta-barrel" evidence="15">
    <location>
        <begin position="313"/>
        <end position="382"/>
    </location>
</feature>
<dbReference type="PANTHER" id="PTHR45418">
    <property type="entry name" value="CANCER/TESTIS ANTIGEN 55"/>
    <property type="match status" value="1"/>
</dbReference>
<evidence type="ECO:0000256" key="3">
    <source>
        <dbReference type="ARBA" id="ARBA00012552"/>
    </source>
</evidence>
<dbReference type="GO" id="GO:0005524">
    <property type="term" value="F:ATP binding"/>
    <property type="evidence" value="ECO:0007669"/>
    <property type="project" value="UniProtKB-KW"/>
</dbReference>
<dbReference type="GO" id="GO:0003723">
    <property type="term" value="F:RNA binding"/>
    <property type="evidence" value="ECO:0007669"/>
    <property type="project" value="UniProtKB-KW"/>
</dbReference>
<name>A0A6A7G1B3_9CRUS</name>
<sequence length="900" mass="102867">MVLLACTLCDVRLKSAESFLQHAASTEHRMSYLQNIYTVNRTHMIANKNDIQISATLNNDCPKYVKEDHGMISMFLKDGTIGKANVYLKNAGNNCVMLHHIVTLYQCKNIKISDKYDATLGSKIIKLNKGAMYAINFETLEGGVGVQELPVVFQFTADDSDKYFYILRILCVQFLDDISAATLPNSVFERPPLVPYMEQPPRPGCYVPGKPLPGHFKNEKSALKLFSHYYPDFLRTLVKIKFNVKRIKDPELIKKNKEILRLMNEGLNPSNYMDWYQTQLWIEEIQCELDLCRYNQINVPLFRSPEDDFGDSTECIAIKVPGMTEKQPQILLGYSVFIRYTGKRAPTFEGIVHKIVEETIYLAFSDEFMNQFECGTAVDIQFWYNRIPYIRCHDALFHNRQLRHILFPSLPRTPCPVPENSLQFYDFRVASNHEQKQAVIAMVHNFSAPAPYILFGPPGTGKTLTIVEAIKQIAKVKSDCHMLVSGPSNSCCDLLTERLLDHISSDKIIRLMAKSRQVRTIPPRVREVTLIEDDEILIPSDDTLATYKIIVTTFCTAAKVLIEPTGGRLVCSFTHVFLDECGHGQEPEALVPLLGLGKSVVLAGDPKQLGPVVHSKFCNSDGRFFKENGLDQSLLERLMNRDEYKPDRLTGIYNTRMVTKLLDNYRSHANILHIPNQLFYNSELRIRGDKRIINSFLHWKELPNKDVPLIFHGVNGKDAREGECPSYFNPQEVSRVVFYVKKLKSDNRVKAADIGIVVPYRAQIYKIRTALRNQFQEWASELRVGSPEEFQGDERRVIIVSTVRASAELLHNDIFLQLGFLRNPKRFNVAVTRAQSLLVVVGCPWLLQRDKSWGDLLAYCRSKNAYVGCNYDALKRDEISNVYEAYEQLHIDLAQGEEEE</sequence>
<feature type="domain" description="DNA2/NAM7 helicase helicase" evidence="12">
    <location>
        <begin position="542"/>
        <end position="616"/>
    </location>
</feature>
<dbReference type="GO" id="GO:0036464">
    <property type="term" value="C:cytoplasmic ribonucleoprotein granule"/>
    <property type="evidence" value="ECO:0007669"/>
    <property type="project" value="UniProtKB-SubCell"/>
</dbReference>
<dbReference type="InterPro" id="IPR049080">
    <property type="entry name" value="MOV-10-like_beta-barrel"/>
</dbReference>
<dbReference type="Pfam" id="PF21634">
    <property type="entry name" value="MOV-10_beta-barrel"/>
    <property type="match status" value="1"/>
</dbReference>
<evidence type="ECO:0000256" key="9">
    <source>
        <dbReference type="ARBA" id="ARBA00022884"/>
    </source>
</evidence>
<protein>
    <recommendedName>
        <fullName evidence="3">RNA helicase</fullName>
        <ecNumber evidence="3">3.6.4.13</ecNumber>
    </recommendedName>
</protein>
<dbReference type="PANTHER" id="PTHR45418:SF1">
    <property type="entry name" value="CANCER_TESTIS ANTIGEN 55"/>
    <property type="match status" value="1"/>
</dbReference>
<dbReference type="EMBL" id="IACT01005118">
    <property type="protein sequence ID" value="LAC24284.1"/>
    <property type="molecule type" value="mRNA"/>
</dbReference>
<evidence type="ECO:0000259" key="14">
    <source>
        <dbReference type="Pfam" id="PF21633"/>
    </source>
</evidence>
<keyword evidence="8" id="KW-0067">ATP-binding</keyword>
<evidence type="ECO:0000256" key="6">
    <source>
        <dbReference type="ARBA" id="ARBA00022801"/>
    </source>
</evidence>
<dbReference type="InterPro" id="IPR026122">
    <property type="entry name" value="MOV-10/SDE3_DEXXQ/H-box"/>
</dbReference>
<evidence type="ECO:0000256" key="7">
    <source>
        <dbReference type="ARBA" id="ARBA00022806"/>
    </source>
</evidence>
<reference evidence="16" key="1">
    <citation type="submission" date="2017-11" db="EMBL/GenBank/DDBJ databases">
        <title>The sensing device of the deep-sea amphipod.</title>
        <authorList>
            <person name="Kobayashi H."/>
            <person name="Nagahama T."/>
            <person name="Arai W."/>
            <person name="Sasagawa Y."/>
            <person name="Umeda M."/>
            <person name="Hayashi T."/>
            <person name="Nikaido I."/>
            <person name="Watanabe H."/>
            <person name="Oguri K."/>
            <person name="Kitazato H."/>
            <person name="Fujioka K."/>
            <person name="Kido Y."/>
            <person name="Takami H."/>
        </authorList>
    </citation>
    <scope>NUCLEOTIDE SEQUENCE</scope>
    <source>
        <tissue evidence="16">Whole body</tissue>
    </source>
</reference>